<accession>A0ABU7DDC8</accession>
<reference evidence="1 2" key="1">
    <citation type="submission" date="2021-06" db="EMBL/GenBank/DDBJ databases">
        <authorList>
            <person name="Palmer J.M."/>
        </authorList>
    </citation>
    <scope>NUCLEOTIDE SEQUENCE [LARGE SCALE GENOMIC DNA]</scope>
    <source>
        <strain evidence="1 2">CL_MEX2019</strain>
        <tissue evidence="1">Muscle</tissue>
    </source>
</reference>
<name>A0ABU7DDC8_9TELE</name>
<protein>
    <submittedName>
        <fullName evidence="1">Uncharacterized protein</fullName>
    </submittedName>
</protein>
<sequence length="110" mass="11975">MRMFDIIQNILTICRGTRTSDRTPPNIGLSVTSGQSESWKPCKEVNFHSNSRNISVLVGLDLSTDSNTGKQNSSHPGKFCWTDLEMAETLTLTGSCSSGQTSFFVIVAEG</sequence>
<organism evidence="1 2">
    <name type="scientific">Characodon lateralis</name>
    <dbReference type="NCBI Taxonomy" id="208331"/>
    <lineage>
        <taxon>Eukaryota</taxon>
        <taxon>Metazoa</taxon>
        <taxon>Chordata</taxon>
        <taxon>Craniata</taxon>
        <taxon>Vertebrata</taxon>
        <taxon>Euteleostomi</taxon>
        <taxon>Actinopterygii</taxon>
        <taxon>Neopterygii</taxon>
        <taxon>Teleostei</taxon>
        <taxon>Neoteleostei</taxon>
        <taxon>Acanthomorphata</taxon>
        <taxon>Ovalentaria</taxon>
        <taxon>Atherinomorphae</taxon>
        <taxon>Cyprinodontiformes</taxon>
        <taxon>Goodeidae</taxon>
        <taxon>Characodon</taxon>
    </lineage>
</organism>
<evidence type="ECO:0000313" key="1">
    <source>
        <dbReference type="EMBL" id="MED6272495.1"/>
    </source>
</evidence>
<evidence type="ECO:0000313" key="2">
    <source>
        <dbReference type="Proteomes" id="UP001352852"/>
    </source>
</evidence>
<keyword evidence="2" id="KW-1185">Reference proteome</keyword>
<gene>
    <name evidence="1" type="ORF">CHARACLAT_031012</name>
</gene>
<comment type="caution">
    <text evidence="1">The sequence shown here is derived from an EMBL/GenBank/DDBJ whole genome shotgun (WGS) entry which is preliminary data.</text>
</comment>
<dbReference type="EMBL" id="JAHUTJ010021237">
    <property type="protein sequence ID" value="MED6272495.1"/>
    <property type="molecule type" value="Genomic_DNA"/>
</dbReference>
<dbReference type="Proteomes" id="UP001352852">
    <property type="component" value="Unassembled WGS sequence"/>
</dbReference>
<proteinExistence type="predicted"/>